<evidence type="ECO:0000313" key="2">
    <source>
        <dbReference type="EMBL" id="KZV49954.1"/>
    </source>
</evidence>
<gene>
    <name evidence="2" type="ORF">F511_04262</name>
</gene>
<evidence type="ECO:0000256" key="1">
    <source>
        <dbReference type="SAM" id="MobiDB-lite"/>
    </source>
</evidence>
<protein>
    <submittedName>
        <fullName evidence="2">Uncharacterized protein</fullName>
    </submittedName>
</protein>
<organism evidence="2 3">
    <name type="scientific">Dorcoceras hygrometricum</name>
    <dbReference type="NCBI Taxonomy" id="472368"/>
    <lineage>
        <taxon>Eukaryota</taxon>
        <taxon>Viridiplantae</taxon>
        <taxon>Streptophyta</taxon>
        <taxon>Embryophyta</taxon>
        <taxon>Tracheophyta</taxon>
        <taxon>Spermatophyta</taxon>
        <taxon>Magnoliopsida</taxon>
        <taxon>eudicotyledons</taxon>
        <taxon>Gunneridae</taxon>
        <taxon>Pentapetalae</taxon>
        <taxon>asterids</taxon>
        <taxon>lamiids</taxon>
        <taxon>Lamiales</taxon>
        <taxon>Gesneriaceae</taxon>
        <taxon>Didymocarpoideae</taxon>
        <taxon>Trichosporeae</taxon>
        <taxon>Loxocarpinae</taxon>
        <taxon>Dorcoceras</taxon>
    </lineage>
</organism>
<reference evidence="2 3" key="1">
    <citation type="journal article" date="2015" name="Proc. Natl. Acad. Sci. U.S.A.">
        <title>The resurrection genome of Boea hygrometrica: A blueprint for survival of dehydration.</title>
        <authorList>
            <person name="Xiao L."/>
            <person name="Yang G."/>
            <person name="Zhang L."/>
            <person name="Yang X."/>
            <person name="Zhao S."/>
            <person name="Ji Z."/>
            <person name="Zhou Q."/>
            <person name="Hu M."/>
            <person name="Wang Y."/>
            <person name="Chen M."/>
            <person name="Xu Y."/>
            <person name="Jin H."/>
            <person name="Xiao X."/>
            <person name="Hu G."/>
            <person name="Bao F."/>
            <person name="Hu Y."/>
            <person name="Wan P."/>
            <person name="Li L."/>
            <person name="Deng X."/>
            <person name="Kuang T."/>
            <person name="Xiang C."/>
            <person name="Zhu J.K."/>
            <person name="Oliver M.J."/>
            <person name="He Y."/>
        </authorList>
    </citation>
    <scope>NUCLEOTIDE SEQUENCE [LARGE SCALE GENOMIC DNA]</scope>
    <source>
        <strain evidence="3">cv. XS01</strain>
    </source>
</reference>
<feature type="compositionally biased region" description="Polar residues" evidence="1">
    <location>
        <begin position="82"/>
        <end position="95"/>
    </location>
</feature>
<dbReference type="AlphaFoldDB" id="A0A2Z7CYX9"/>
<keyword evidence="3" id="KW-1185">Reference proteome</keyword>
<dbReference type="Proteomes" id="UP000250235">
    <property type="component" value="Unassembled WGS sequence"/>
</dbReference>
<name>A0A2Z7CYX9_9LAMI</name>
<proteinExistence type="predicted"/>
<dbReference type="EMBL" id="KQ992604">
    <property type="protein sequence ID" value="KZV49954.1"/>
    <property type="molecule type" value="Genomic_DNA"/>
</dbReference>
<sequence length="233" mass="25893">MGIDQLALHSVQLGYLKILQMGEMRVRNHRSPSHPDLNNNSKFYLDDVTHDRRQQLRDLALAKHSLQEWYQSKELFVRSPTLPRTSKTTVGNDGNSPKKLTVNSTRSLALAQNNQTQATGNQTQATVELTIVDICSQLDNQSTHTRTNPRSWYQSQHPNDVAPTYRNAVDARASGDTALSSPCWDLLATMRRVVNYHSSWVRQRQVELFDVSGNPGFTAGHGFNPAGGAPGGG</sequence>
<feature type="region of interest" description="Disordered" evidence="1">
    <location>
        <begin position="81"/>
        <end position="100"/>
    </location>
</feature>
<evidence type="ECO:0000313" key="3">
    <source>
        <dbReference type="Proteomes" id="UP000250235"/>
    </source>
</evidence>
<accession>A0A2Z7CYX9</accession>